<proteinExistence type="predicted"/>
<protein>
    <submittedName>
        <fullName evidence="2">Uncharacterized protein</fullName>
    </submittedName>
</protein>
<feature type="transmembrane region" description="Helical" evidence="1">
    <location>
        <begin position="27"/>
        <end position="60"/>
    </location>
</feature>
<evidence type="ECO:0000313" key="3">
    <source>
        <dbReference type="Proteomes" id="UP000199112"/>
    </source>
</evidence>
<gene>
    <name evidence="2" type="ORF">SAMN04487967_0772</name>
</gene>
<dbReference type="RefSeq" id="WP_090505310.1">
    <property type="nucleotide sequence ID" value="NZ_FNWL01000001.1"/>
</dbReference>
<keyword evidence="1" id="KW-0472">Membrane</keyword>
<sequence>MSSTPSQRADHQEVEALVRRYHRVERIWSIAIAVLVAIVAVVALFTLPLLVGLFVALGLLALARAPLITRTTTTSAVTDAGPSTVVSEFDDASPPNLVFQWGLADSVRATDDGGAYDFTYFFGLQSATMDVDVDVRPGEPPETDLVATLEIVATTNGRSWGTHTVSVRDDGDETRLEIESTTDRRFGALFLVQGLVADRYYEDALAAQGYTVLERNWSLSVL</sequence>
<dbReference type="AlphaFoldDB" id="A0A1H6FQE7"/>
<evidence type="ECO:0000313" key="2">
    <source>
        <dbReference type="EMBL" id="SEH12358.1"/>
    </source>
</evidence>
<dbReference type="Proteomes" id="UP000199112">
    <property type="component" value="Unassembled WGS sequence"/>
</dbReference>
<dbReference type="OrthoDB" id="269652at2157"/>
<evidence type="ECO:0000256" key="1">
    <source>
        <dbReference type="SAM" id="Phobius"/>
    </source>
</evidence>
<dbReference type="EMBL" id="FNWL01000001">
    <property type="protein sequence ID" value="SEH12358.1"/>
    <property type="molecule type" value="Genomic_DNA"/>
</dbReference>
<keyword evidence="1" id="KW-0812">Transmembrane</keyword>
<keyword evidence="1" id="KW-1133">Transmembrane helix</keyword>
<reference evidence="3" key="1">
    <citation type="submission" date="2016-10" db="EMBL/GenBank/DDBJ databases">
        <authorList>
            <person name="Varghese N."/>
            <person name="Submissions S."/>
        </authorList>
    </citation>
    <scope>NUCLEOTIDE SEQUENCE [LARGE SCALE GENOMIC DNA]</scope>
    <source>
        <strain evidence="3">CGMCC 1.8981</strain>
    </source>
</reference>
<keyword evidence="3" id="KW-1185">Reference proteome</keyword>
<accession>A0A1H6FQE7</accession>
<name>A0A1H6FQE7_9EURY</name>
<organism evidence="2 3">
    <name type="scientific">Natronorubrum sediminis</name>
    <dbReference type="NCBI Taxonomy" id="640943"/>
    <lineage>
        <taxon>Archaea</taxon>
        <taxon>Methanobacteriati</taxon>
        <taxon>Methanobacteriota</taxon>
        <taxon>Stenosarchaea group</taxon>
        <taxon>Halobacteria</taxon>
        <taxon>Halobacteriales</taxon>
        <taxon>Natrialbaceae</taxon>
        <taxon>Natronorubrum</taxon>
    </lineage>
</organism>